<dbReference type="InterPro" id="IPR020471">
    <property type="entry name" value="AKR"/>
</dbReference>
<proteinExistence type="predicted"/>
<keyword evidence="4" id="KW-1185">Reference proteome</keyword>
<dbReference type="Pfam" id="PF00248">
    <property type="entry name" value="Aldo_ket_red"/>
    <property type="match status" value="1"/>
</dbReference>
<dbReference type="PANTHER" id="PTHR43364:SF4">
    <property type="entry name" value="NAD(P)-LINKED OXIDOREDUCTASE SUPERFAMILY PROTEIN"/>
    <property type="match status" value="1"/>
</dbReference>
<evidence type="ECO:0000256" key="1">
    <source>
        <dbReference type="ARBA" id="ARBA00023002"/>
    </source>
</evidence>
<gene>
    <name evidence="3" type="ORF">H744_1c0456</name>
</gene>
<reference evidence="3 4" key="1">
    <citation type="submission" date="2013-05" db="EMBL/GenBank/DDBJ databases">
        <title>Complete genome sequence of the lipase-producing bacterium Photobacterium gaetbulicola Gung47.</title>
        <authorList>
            <person name="Kim Y.-O."/>
        </authorList>
    </citation>
    <scope>NUCLEOTIDE SEQUENCE [LARGE SCALE GENOMIC DNA]</scope>
    <source>
        <strain evidence="3 4">Gung47</strain>
    </source>
</reference>
<dbReference type="InterPro" id="IPR050523">
    <property type="entry name" value="AKR_Detox_Biosynth"/>
</dbReference>
<dbReference type="InterPro" id="IPR036812">
    <property type="entry name" value="NAD(P)_OxRdtase_dom_sf"/>
</dbReference>
<dbReference type="PROSITE" id="PS00062">
    <property type="entry name" value="ALDOKETO_REDUCTASE_2"/>
    <property type="match status" value="1"/>
</dbReference>
<dbReference type="AlphaFoldDB" id="A0A0C5W257"/>
<feature type="domain" description="NADP-dependent oxidoreductase" evidence="2">
    <location>
        <begin position="17"/>
        <end position="314"/>
    </location>
</feature>
<name>A0A0C5W257_9GAMM</name>
<accession>A0A0C5W257</accession>
<sequence length="325" mass="36451">MGMEKKRLGHSDLNISRLGLGSWAIGGDIGEWGWGKQPQQDSIDTIHAALDNGINWIDTAPAYGLGNAEKIINKALKQTSSKPYIFTKCGLCWKPGETELFNRISRQSIIKEVEDSLRRLDVEVIDLYQIHWPRPETDIIEAWHTLAELKQQGKIRHLGVSNFSAEQLQQVHTVSPVISNQPGYSLLNRSAEKEVLPWCLEHNVGTIHHSTMASGLLSGAMNKDRFARLSKNDWRHEHHLYQEPTFSRNLEMVEHLKVIAEDKGCNVAELSIAWTQSHPATTGSIIGARSTEQLSGLIKASEITLTEQDHSRINVVFSNKQAETV</sequence>
<keyword evidence="1" id="KW-0560">Oxidoreductase</keyword>
<dbReference type="PRINTS" id="PR00069">
    <property type="entry name" value="ALDKETRDTASE"/>
</dbReference>
<dbReference type="Proteomes" id="UP000032303">
    <property type="component" value="Chromosome 1"/>
</dbReference>
<dbReference type="HOGENOM" id="CLU_023205_2_3_6"/>
<dbReference type="SUPFAM" id="SSF51430">
    <property type="entry name" value="NAD(P)-linked oxidoreductase"/>
    <property type="match status" value="1"/>
</dbReference>
<dbReference type="InterPro" id="IPR018170">
    <property type="entry name" value="Aldo/ket_reductase_CS"/>
</dbReference>
<dbReference type="EMBL" id="CP005973">
    <property type="protein sequence ID" value="AJR05481.1"/>
    <property type="molecule type" value="Genomic_DNA"/>
</dbReference>
<dbReference type="CDD" id="cd19102">
    <property type="entry name" value="AKR_unchar"/>
    <property type="match status" value="1"/>
</dbReference>
<dbReference type="KEGG" id="pgb:H744_1c0456"/>
<evidence type="ECO:0000313" key="4">
    <source>
        <dbReference type="Proteomes" id="UP000032303"/>
    </source>
</evidence>
<dbReference type="PATRIC" id="fig|658445.3.peg.498"/>
<dbReference type="InterPro" id="IPR023210">
    <property type="entry name" value="NADP_OxRdtase_dom"/>
</dbReference>
<dbReference type="Gene3D" id="3.20.20.100">
    <property type="entry name" value="NADP-dependent oxidoreductase domain"/>
    <property type="match status" value="1"/>
</dbReference>
<organism evidence="3 4">
    <name type="scientific">Photobacterium gaetbulicola Gung47</name>
    <dbReference type="NCBI Taxonomy" id="658445"/>
    <lineage>
        <taxon>Bacteria</taxon>
        <taxon>Pseudomonadati</taxon>
        <taxon>Pseudomonadota</taxon>
        <taxon>Gammaproteobacteria</taxon>
        <taxon>Vibrionales</taxon>
        <taxon>Vibrionaceae</taxon>
        <taxon>Photobacterium</taxon>
    </lineage>
</organism>
<evidence type="ECO:0000259" key="2">
    <source>
        <dbReference type="Pfam" id="PF00248"/>
    </source>
</evidence>
<evidence type="ECO:0000313" key="3">
    <source>
        <dbReference type="EMBL" id="AJR05481.1"/>
    </source>
</evidence>
<dbReference type="GO" id="GO:0005829">
    <property type="term" value="C:cytosol"/>
    <property type="evidence" value="ECO:0007669"/>
    <property type="project" value="TreeGrafter"/>
</dbReference>
<dbReference type="STRING" id="658445.H744_1c0456"/>
<dbReference type="GO" id="GO:0016491">
    <property type="term" value="F:oxidoreductase activity"/>
    <property type="evidence" value="ECO:0007669"/>
    <property type="project" value="UniProtKB-KW"/>
</dbReference>
<protein>
    <submittedName>
        <fullName evidence="3">Putative aldo/keto reductase</fullName>
    </submittedName>
</protein>
<dbReference type="PANTHER" id="PTHR43364">
    <property type="entry name" value="NADH-SPECIFIC METHYLGLYOXAL REDUCTASE-RELATED"/>
    <property type="match status" value="1"/>
</dbReference>